<keyword evidence="2" id="KW-0732">Signal</keyword>
<feature type="region of interest" description="Disordered" evidence="1">
    <location>
        <begin position="68"/>
        <end position="89"/>
    </location>
</feature>
<evidence type="ECO:0000313" key="3">
    <source>
        <dbReference type="EMBL" id="AOZ49893.1"/>
    </source>
</evidence>
<organism evidence="3 4">
    <name type="scientific">Chromobacterium vaccinii</name>
    <dbReference type="NCBI Taxonomy" id="1108595"/>
    <lineage>
        <taxon>Bacteria</taxon>
        <taxon>Pseudomonadati</taxon>
        <taxon>Pseudomonadota</taxon>
        <taxon>Betaproteobacteria</taxon>
        <taxon>Neisseriales</taxon>
        <taxon>Chromobacteriaceae</taxon>
        <taxon>Chromobacterium</taxon>
    </lineage>
</organism>
<dbReference type="EMBL" id="CP017707">
    <property type="protein sequence ID" value="AOZ49893.1"/>
    <property type="molecule type" value="Genomic_DNA"/>
</dbReference>
<dbReference type="STRING" id="1108595.BKX93_07695"/>
<accession>A0A1D9LF48</accession>
<feature type="region of interest" description="Disordered" evidence="1">
    <location>
        <begin position="40"/>
        <end position="59"/>
    </location>
</feature>
<dbReference type="Proteomes" id="UP000178776">
    <property type="component" value="Chromosome"/>
</dbReference>
<protein>
    <submittedName>
        <fullName evidence="3">Uncharacterized protein</fullName>
    </submittedName>
</protein>
<feature type="chain" id="PRO_5009443032" evidence="2">
    <location>
        <begin position="24"/>
        <end position="89"/>
    </location>
</feature>
<reference evidence="3 4" key="1">
    <citation type="submission" date="2016-10" db="EMBL/GenBank/DDBJ databases">
        <title>Chromobacterium muskegensis sp. nov., an insecticidal bacterium isolated from Sphagnum bogs.</title>
        <authorList>
            <person name="Sparks M.E."/>
            <person name="Blackburn M.B."/>
            <person name="Gundersen-Rindal D.E."/>
            <person name="Mitchell A."/>
            <person name="Farrar R."/>
            <person name="Kuhar D."/>
        </authorList>
    </citation>
    <scope>NUCLEOTIDE SEQUENCE [LARGE SCALE GENOMIC DNA]</scope>
    <source>
        <strain evidence="3 4">21-1</strain>
    </source>
</reference>
<evidence type="ECO:0000256" key="2">
    <source>
        <dbReference type="SAM" id="SignalP"/>
    </source>
</evidence>
<gene>
    <name evidence="3" type="ORF">BKX93_07695</name>
</gene>
<feature type="compositionally biased region" description="Pro residues" evidence="1">
    <location>
        <begin position="73"/>
        <end position="89"/>
    </location>
</feature>
<dbReference type="AlphaFoldDB" id="A0A1D9LF48"/>
<proteinExistence type="predicted"/>
<feature type="signal peptide" evidence="2">
    <location>
        <begin position="1"/>
        <end position="23"/>
    </location>
</feature>
<evidence type="ECO:0000313" key="4">
    <source>
        <dbReference type="Proteomes" id="UP000178776"/>
    </source>
</evidence>
<dbReference type="GeneID" id="68841094"/>
<dbReference type="RefSeq" id="WP_070979413.1">
    <property type="nucleotide sequence ID" value="NZ_CP017707.1"/>
</dbReference>
<name>A0A1D9LF48_9NEIS</name>
<evidence type="ECO:0000256" key="1">
    <source>
        <dbReference type="SAM" id="MobiDB-lite"/>
    </source>
</evidence>
<sequence>MRIAIPPLLSALLAAASIQAAPAQDRQPVPPDEAFQACNGKQAGDAVSFTTPRGEKMTGKCKMMPARMAAVPDHPPPPPPNGKPPPPPQ</sequence>
<dbReference type="KEGG" id="cvc:BKX93_07695"/>